<comment type="subcellular location">
    <subcellularLocation>
        <location evidence="2">Secreted</location>
    </subcellularLocation>
</comment>
<evidence type="ECO:0000256" key="14">
    <source>
        <dbReference type="SAM" id="SignalP"/>
    </source>
</evidence>
<evidence type="ECO:0000256" key="5">
    <source>
        <dbReference type="ARBA" id="ARBA00022525"/>
    </source>
</evidence>
<dbReference type="InterPro" id="IPR050314">
    <property type="entry name" value="Glycosyl_Hydrlase_18"/>
</dbReference>
<evidence type="ECO:0000256" key="9">
    <source>
        <dbReference type="ARBA" id="ARBA00023157"/>
    </source>
</evidence>
<dbReference type="InterPro" id="IPR017853">
    <property type="entry name" value="GH"/>
</dbReference>
<evidence type="ECO:0000256" key="8">
    <source>
        <dbReference type="ARBA" id="ARBA00023024"/>
    </source>
</evidence>
<dbReference type="SUPFAM" id="SSF51445">
    <property type="entry name" value="(Trans)glycosidases"/>
    <property type="match status" value="1"/>
</dbReference>
<feature type="signal peptide" evidence="14">
    <location>
        <begin position="1"/>
        <end position="30"/>
    </location>
</feature>
<keyword evidence="8" id="KW-0146">Chitin degradation</keyword>
<organism evidence="16 17">
    <name type="scientific">Octopus vulgaris</name>
    <name type="common">Common octopus</name>
    <dbReference type="NCBI Taxonomy" id="6645"/>
    <lineage>
        <taxon>Eukaryota</taxon>
        <taxon>Metazoa</taxon>
        <taxon>Spiralia</taxon>
        <taxon>Lophotrochozoa</taxon>
        <taxon>Mollusca</taxon>
        <taxon>Cephalopoda</taxon>
        <taxon>Coleoidea</taxon>
        <taxon>Octopodiformes</taxon>
        <taxon>Octopoda</taxon>
        <taxon>Incirrata</taxon>
        <taxon>Octopodidae</taxon>
        <taxon>Octopus</taxon>
    </lineage>
</organism>
<dbReference type="InterPro" id="IPR001579">
    <property type="entry name" value="Glyco_hydro_18_chit_AS"/>
</dbReference>
<dbReference type="GO" id="GO:0006032">
    <property type="term" value="P:chitin catabolic process"/>
    <property type="evidence" value="ECO:0007669"/>
    <property type="project" value="UniProtKB-KW"/>
</dbReference>
<evidence type="ECO:0000313" key="17">
    <source>
        <dbReference type="Proteomes" id="UP001162480"/>
    </source>
</evidence>
<dbReference type="SMART" id="SM00636">
    <property type="entry name" value="Glyco_18"/>
    <property type="match status" value="1"/>
</dbReference>
<dbReference type="Proteomes" id="UP001162480">
    <property type="component" value="Chromosome 17"/>
</dbReference>
<dbReference type="AlphaFoldDB" id="A0AA36FDV2"/>
<evidence type="ECO:0000256" key="1">
    <source>
        <dbReference type="ARBA" id="ARBA00000822"/>
    </source>
</evidence>
<evidence type="ECO:0000256" key="12">
    <source>
        <dbReference type="ARBA" id="ARBA00023326"/>
    </source>
</evidence>
<keyword evidence="6 14" id="KW-0732">Signal</keyword>
<proteinExistence type="inferred from homology"/>
<evidence type="ECO:0000256" key="10">
    <source>
        <dbReference type="ARBA" id="ARBA00023277"/>
    </source>
</evidence>
<dbReference type="PROSITE" id="PS01095">
    <property type="entry name" value="GH18_1"/>
    <property type="match status" value="1"/>
</dbReference>
<evidence type="ECO:0000256" key="7">
    <source>
        <dbReference type="ARBA" id="ARBA00022801"/>
    </source>
</evidence>
<keyword evidence="5" id="KW-0964">Secreted</keyword>
<accession>A0AA36FDV2</accession>
<evidence type="ECO:0000313" key="16">
    <source>
        <dbReference type="EMBL" id="CAI9735411.1"/>
    </source>
</evidence>
<evidence type="ECO:0000256" key="4">
    <source>
        <dbReference type="ARBA" id="ARBA00012729"/>
    </source>
</evidence>
<keyword evidence="7 13" id="KW-0378">Hydrolase</keyword>
<keyword evidence="10" id="KW-0119">Carbohydrate metabolism</keyword>
<evidence type="ECO:0000256" key="13">
    <source>
        <dbReference type="RuleBase" id="RU000489"/>
    </source>
</evidence>
<feature type="chain" id="PRO_5041276199" description="chitinase" evidence="14">
    <location>
        <begin position="31"/>
        <end position="247"/>
    </location>
</feature>
<dbReference type="PROSITE" id="PS51910">
    <property type="entry name" value="GH18_2"/>
    <property type="match status" value="1"/>
</dbReference>
<dbReference type="GO" id="GO:0005576">
    <property type="term" value="C:extracellular region"/>
    <property type="evidence" value="ECO:0007669"/>
    <property type="project" value="UniProtKB-SubCell"/>
</dbReference>
<dbReference type="GO" id="GO:0008843">
    <property type="term" value="F:endochitinase activity"/>
    <property type="evidence" value="ECO:0007669"/>
    <property type="project" value="UniProtKB-EC"/>
</dbReference>
<dbReference type="GO" id="GO:0000272">
    <property type="term" value="P:polysaccharide catabolic process"/>
    <property type="evidence" value="ECO:0007669"/>
    <property type="project" value="UniProtKB-KW"/>
</dbReference>
<keyword evidence="12" id="KW-0624">Polysaccharide degradation</keyword>
<dbReference type="Gene3D" id="3.20.20.80">
    <property type="entry name" value="Glycosidases"/>
    <property type="match status" value="1"/>
</dbReference>
<gene>
    <name evidence="16" type="ORF">OCTVUL_1B023713</name>
</gene>
<evidence type="ECO:0000256" key="6">
    <source>
        <dbReference type="ARBA" id="ARBA00022729"/>
    </source>
</evidence>
<dbReference type="PANTHER" id="PTHR11177">
    <property type="entry name" value="CHITINASE"/>
    <property type="match status" value="1"/>
</dbReference>
<dbReference type="Pfam" id="PF00704">
    <property type="entry name" value="Glyco_hydro_18"/>
    <property type="match status" value="1"/>
</dbReference>
<dbReference type="EC" id="3.2.1.14" evidence="4"/>
<evidence type="ECO:0000256" key="3">
    <source>
        <dbReference type="ARBA" id="ARBA00009121"/>
    </source>
</evidence>
<keyword evidence="17" id="KW-1185">Reference proteome</keyword>
<dbReference type="InterPro" id="IPR001223">
    <property type="entry name" value="Glyco_hydro18_cat"/>
</dbReference>
<dbReference type="FunFam" id="3.20.20.80:FF:000081">
    <property type="entry name" value="Chitinase 1"/>
    <property type="match status" value="1"/>
</dbReference>
<comment type="similarity">
    <text evidence="3">Belongs to the glycosyl hydrolase 18 family. Chitinase class II subfamily.</text>
</comment>
<name>A0AA36FDV2_OCTVU</name>
<keyword evidence="11 13" id="KW-0326">Glycosidase</keyword>
<reference evidence="16" key="1">
    <citation type="submission" date="2023-08" db="EMBL/GenBank/DDBJ databases">
        <authorList>
            <person name="Alioto T."/>
            <person name="Alioto T."/>
            <person name="Gomez Garrido J."/>
        </authorList>
    </citation>
    <scope>NUCLEOTIDE SEQUENCE</scope>
</reference>
<dbReference type="PANTHER" id="PTHR11177:SF317">
    <property type="entry name" value="CHITINASE 12-RELATED"/>
    <property type="match status" value="1"/>
</dbReference>
<dbReference type="GO" id="GO:0008061">
    <property type="term" value="F:chitin binding"/>
    <property type="evidence" value="ECO:0007669"/>
    <property type="project" value="InterPro"/>
</dbReference>
<evidence type="ECO:0000259" key="15">
    <source>
        <dbReference type="PROSITE" id="PS51910"/>
    </source>
</evidence>
<evidence type="ECO:0000256" key="2">
    <source>
        <dbReference type="ARBA" id="ARBA00004613"/>
    </source>
</evidence>
<evidence type="ECO:0000256" key="11">
    <source>
        <dbReference type="ARBA" id="ARBA00023295"/>
    </source>
</evidence>
<comment type="catalytic activity">
    <reaction evidence="1">
        <text>Random endo-hydrolysis of N-acetyl-beta-D-glucosaminide (1-&gt;4)-beta-linkages in chitin and chitodextrins.</text>
        <dbReference type="EC" id="3.2.1.14"/>
    </reaction>
</comment>
<protein>
    <recommendedName>
        <fullName evidence="4">chitinase</fullName>
        <ecNumber evidence="4">3.2.1.14</ecNumber>
    </recommendedName>
</protein>
<dbReference type="EMBL" id="OX597830">
    <property type="protein sequence ID" value="CAI9735411.1"/>
    <property type="molecule type" value="Genomic_DNA"/>
</dbReference>
<dbReference type="InterPro" id="IPR011583">
    <property type="entry name" value="Chitinase_II/V-like_cat"/>
</dbReference>
<keyword evidence="9" id="KW-1015">Disulfide bond</keyword>
<feature type="domain" description="GH18" evidence="15">
    <location>
        <begin position="42"/>
        <end position="247"/>
    </location>
</feature>
<sequence length="247" mass="28077">MISGPAPTLNRMSGVIKSLIMIMLMHLNVTQVKVESSKAKSYKRVCYYTNWSQYRASPAKLLPKDIDPFLCTHLVFAFAKFDHSGHLAPTGWNDNAYTNLYKQFNKLKNKNPELKTLLAIGGWSMGSSPFTAMVKTQATRQNFINHAAGFLRKHNFDGLDLDWEYPATRGSPPEDKHRFSKLVKELRYSFSKEAVKSGKRRLLISAAVGNSPEKIDLSYDVPIISKRREASLTQEELDAKRLKNHKK</sequence>